<dbReference type="EMBL" id="HACA01032169">
    <property type="protein sequence ID" value="CDW49530.1"/>
    <property type="molecule type" value="Transcribed_RNA"/>
</dbReference>
<organism evidence="1">
    <name type="scientific">Lepeophtheirus salmonis</name>
    <name type="common">Salmon louse</name>
    <name type="synonym">Caligus salmonis</name>
    <dbReference type="NCBI Taxonomy" id="72036"/>
    <lineage>
        <taxon>Eukaryota</taxon>
        <taxon>Metazoa</taxon>
        <taxon>Ecdysozoa</taxon>
        <taxon>Arthropoda</taxon>
        <taxon>Crustacea</taxon>
        <taxon>Multicrustacea</taxon>
        <taxon>Hexanauplia</taxon>
        <taxon>Copepoda</taxon>
        <taxon>Siphonostomatoida</taxon>
        <taxon>Caligidae</taxon>
        <taxon>Lepeophtheirus</taxon>
    </lineage>
</organism>
<evidence type="ECO:0000313" key="1">
    <source>
        <dbReference type="EMBL" id="CDW49529.1"/>
    </source>
</evidence>
<dbReference type="EMBL" id="HACA01032168">
    <property type="protein sequence ID" value="CDW49529.1"/>
    <property type="molecule type" value="Transcribed_RNA"/>
</dbReference>
<proteinExistence type="predicted"/>
<protein>
    <submittedName>
        <fullName evidence="1">Uncharacterized protein</fullName>
    </submittedName>
</protein>
<dbReference type="AlphaFoldDB" id="A0A0K2VGD3"/>
<name>A0A0K2VGD3_LEPSM</name>
<reference evidence="1" key="1">
    <citation type="submission" date="2014-05" db="EMBL/GenBank/DDBJ databases">
        <authorList>
            <person name="Chronopoulou M."/>
        </authorList>
    </citation>
    <scope>NUCLEOTIDE SEQUENCE</scope>
    <source>
        <tissue evidence="1">Whole organism</tissue>
    </source>
</reference>
<sequence>MLLVLFRTPYSTRDDVMNIHPRKTTRLHKRVEWTPSFRKGIPG</sequence>
<accession>A0A0K2VGD3</accession>